<organism evidence="2 3">
    <name type="scientific">Heterorhabditis bacteriophora</name>
    <name type="common">Entomopathogenic nematode worm</name>
    <dbReference type="NCBI Taxonomy" id="37862"/>
    <lineage>
        <taxon>Eukaryota</taxon>
        <taxon>Metazoa</taxon>
        <taxon>Ecdysozoa</taxon>
        <taxon>Nematoda</taxon>
        <taxon>Chromadorea</taxon>
        <taxon>Rhabditida</taxon>
        <taxon>Rhabditina</taxon>
        <taxon>Rhabditomorpha</taxon>
        <taxon>Strongyloidea</taxon>
        <taxon>Heterorhabditidae</taxon>
        <taxon>Heterorhabditis</taxon>
    </lineage>
</organism>
<sequence>MSICVPINASVSIFTYSTGILSDYHFVHVMTTSRENPPEAVHGRKNGDLPVVRQMGRDRMTEKGERAND</sequence>
<dbReference type="WBParaSite" id="Hba_09961">
    <property type="protein sequence ID" value="Hba_09961"/>
    <property type="gene ID" value="Hba_09961"/>
</dbReference>
<protein>
    <submittedName>
        <fullName evidence="3">Uncharacterized protein</fullName>
    </submittedName>
</protein>
<evidence type="ECO:0000256" key="1">
    <source>
        <dbReference type="SAM" id="MobiDB-lite"/>
    </source>
</evidence>
<name>A0A1I7WXK5_HETBA</name>
<feature type="region of interest" description="Disordered" evidence="1">
    <location>
        <begin position="35"/>
        <end position="69"/>
    </location>
</feature>
<dbReference type="AlphaFoldDB" id="A0A1I7WXK5"/>
<feature type="compositionally biased region" description="Basic and acidic residues" evidence="1">
    <location>
        <begin position="55"/>
        <end position="69"/>
    </location>
</feature>
<evidence type="ECO:0000313" key="2">
    <source>
        <dbReference type="Proteomes" id="UP000095283"/>
    </source>
</evidence>
<keyword evidence="2" id="KW-1185">Reference proteome</keyword>
<dbReference type="Proteomes" id="UP000095283">
    <property type="component" value="Unplaced"/>
</dbReference>
<reference evidence="3" key="1">
    <citation type="submission" date="2016-11" db="UniProtKB">
        <authorList>
            <consortium name="WormBaseParasite"/>
        </authorList>
    </citation>
    <scope>IDENTIFICATION</scope>
</reference>
<evidence type="ECO:0000313" key="3">
    <source>
        <dbReference type="WBParaSite" id="Hba_09961"/>
    </source>
</evidence>
<proteinExistence type="predicted"/>
<accession>A0A1I7WXK5</accession>